<comment type="subcellular location">
    <subcellularLocation>
        <location evidence="1">Membrane</location>
    </subcellularLocation>
</comment>
<dbReference type="GO" id="GO:0016740">
    <property type="term" value="F:transferase activity"/>
    <property type="evidence" value="ECO:0007669"/>
    <property type="project" value="UniProtKB-KW"/>
</dbReference>
<organism evidence="7 8">
    <name type="scientific">Chitinophaga parva</name>
    <dbReference type="NCBI Taxonomy" id="2169414"/>
    <lineage>
        <taxon>Bacteria</taxon>
        <taxon>Pseudomonadati</taxon>
        <taxon>Bacteroidota</taxon>
        <taxon>Chitinophagia</taxon>
        <taxon>Chitinophagales</taxon>
        <taxon>Chitinophagaceae</taxon>
        <taxon>Chitinophaga</taxon>
    </lineage>
</organism>
<dbReference type="InterPro" id="IPR036138">
    <property type="entry name" value="PBP_dimer_sf"/>
</dbReference>
<feature type="compositionally biased region" description="Polar residues" evidence="4">
    <location>
        <begin position="684"/>
        <end position="698"/>
    </location>
</feature>
<feature type="region of interest" description="Disordered" evidence="4">
    <location>
        <begin position="684"/>
        <end position="704"/>
    </location>
</feature>
<evidence type="ECO:0000256" key="5">
    <source>
        <dbReference type="SAM" id="Phobius"/>
    </source>
</evidence>
<protein>
    <submittedName>
        <fullName evidence="7">Peptidoglycan glycosyltransferase</fullName>
    </submittedName>
</protein>
<dbReference type="SUPFAM" id="SSF54184">
    <property type="entry name" value="Penicillin-binding protein 2x (pbp-2x), c-terminal domain"/>
    <property type="match status" value="1"/>
</dbReference>
<dbReference type="SUPFAM" id="SSF56519">
    <property type="entry name" value="Penicillin binding protein dimerisation domain"/>
    <property type="match status" value="1"/>
</dbReference>
<sequence>MEIKKDILWRVYVCFIGMLLFGVAILAKAFYIQHVEGPKWRSMSDSMHTVNVKIEAERGTIYSEEGSILSTSIPYFDIRMDFAADGLQDKDGKLFKENKDSLADCLARLFQDKSKGEYLRELENGYKAKSRYYLLKENIDFRQYQQLRNFPLFRYGKNKSGMIAEPKNKRINPFKLLANRTIGLARENAQNVGLERTYDTVLRGDAGRRLMRQISGGAYVPVDGSDIDPENGKDIITTLDVNIQDIAENALMKMLLENDAQYGTCIVMEVKTGKVKAMANLGKQPDGTYFEDMNYALQCTEPGSTFKLATVIAAFEDKYASMDDMVDINNGRWQFGRRTIFDSEPHPGITNVTIKHAFEISSNVGMAKVAYTYYGRHPNDFVKHIKALKLDQITHIDLAGEGTPVVKSTSSRSWSNSTLPWMGFGYEVLISPLQTCMLYNAVANGGKMMKPYLVNAIQEYGQPVKTFAPTVVVDSICSTNTLKQVKKMLEGVVMNGTAKALWTPYYNFAGKTGTALMANGSHGYADKIYQSSFAGYFPANNPQYTCVVVIRNKPHATKFYGGSVAGPVFREVADRLFAMNVERQRTPRQRIALDSGLAMKTTRAAAWKTIIETLELPAHDEDMPGVKWVSARIDSSHKVQLDPMDNPTTSEVPDVTGMGLRDALNLLENAGLKVQVRGAGKVKTQSLPAGTPRGSGQTIVIELS</sequence>
<dbReference type="InterPro" id="IPR001460">
    <property type="entry name" value="PCN-bd_Tpept"/>
</dbReference>
<dbReference type="SUPFAM" id="SSF56601">
    <property type="entry name" value="beta-lactamase/transpeptidase-like"/>
    <property type="match status" value="1"/>
</dbReference>
<dbReference type="Gene3D" id="3.30.10.20">
    <property type="match status" value="1"/>
</dbReference>
<keyword evidence="2" id="KW-0121">Carboxypeptidase</keyword>
<dbReference type="PANTHER" id="PTHR30627:SF1">
    <property type="entry name" value="PEPTIDOGLYCAN D,D-TRANSPEPTIDASE FTSI"/>
    <property type="match status" value="1"/>
</dbReference>
<dbReference type="Gene3D" id="3.90.1310.10">
    <property type="entry name" value="Penicillin-binding protein 2a (Domain 2)"/>
    <property type="match status" value="1"/>
</dbReference>
<keyword evidence="3 5" id="KW-0472">Membrane</keyword>
<dbReference type="PROSITE" id="PS51178">
    <property type="entry name" value="PASTA"/>
    <property type="match status" value="1"/>
</dbReference>
<proteinExistence type="predicted"/>
<evidence type="ECO:0000259" key="6">
    <source>
        <dbReference type="PROSITE" id="PS51178"/>
    </source>
</evidence>
<evidence type="ECO:0000256" key="3">
    <source>
        <dbReference type="ARBA" id="ARBA00023136"/>
    </source>
</evidence>
<accession>A0A2T7BNG5</accession>
<dbReference type="Pfam" id="PF00905">
    <property type="entry name" value="Transpeptidase"/>
    <property type="match status" value="1"/>
</dbReference>
<dbReference type="RefSeq" id="WP_108685853.1">
    <property type="nucleotide sequence ID" value="NZ_QCYK01000001.1"/>
</dbReference>
<feature type="domain" description="PASTA" evidence="6">
    <location>
        <begin position="646"/>
        <end position="704"/>
    </location>
</feature>
<feature type="transmembrane region" description="Helical" evidence="5">
    <location>
        <begin position="7"/>
        <end position="31"/>
    </location>
</feature>
<dbReference type="InterPro" id="IPR005543">
    <property type="entry name" value="PASTA_dom"/>
</dbReference>
<dbReference type="PANTHER" id="PTHR30627">
    <property type="entry name" value="PEPTIDOGLYCAN D,D-TRANSPEPTIDASE"/>
    <property type="match status" value="1"/>
</dbReference>
<dbReference type="GO" id="GO:0071555">
    <property type="term" value="P:cell wall organization"/>
    <property type="evidence" value="ECO:0007669"/>
    <property type="project" value="TreeGrafter"/>
</dbReference>
<name>A0A2T7BNG5_9BACT</name>
<dbReference type="SMART" id="SM00740">
    <property type="entry name" value="PASTA"/>
    <property type="match status" value="1"/>
</dbReference>
<evidence type="ECO:0000256" key="1">
    <source>
        <dbReference type="ARBA" id="ARBA00004370"/>
    </source>
</evidence>
<keyword evidence="5" id="KW-1133">Transmembrane helix</keyword>
<reference evidence="7 8" key="1">
    <citation type="submission" date="2018-04" db="EMBL/GenBank/DDBJ databases">
        <title>Chitinophaga fuyangensis sp. nov., isolated from soil in a chemical factory.</title>
        <authorList>
            <person name="Chen K."/>
        </authorList>
    </citation>
    <scope>NUCLEOTIDE SEQUENCE [LARGE SCALE GENOMIC DNA]</scope>
    <source>
        <strain evidence="7 8">LY-1</strain>
    </source>
</reference>
<dbReference type="OrthoDB" id="9804124at2"/>
<dbReference type="InterPro" id="IPR005311">
    <property type="entry name" value="PBP_dimer"/>
</dbReference>
<dbReference type="EMBL" id="QCYK01000001">
    <property type="protein sequence ID" value="PUZ29214.1"/>
    <property type="molecule type" value="Genomic_DNA"/>
</dbReference>
<dbReference type="Gene3D" id="3.40.710.10">
    <property type="entry name" value="DD-peptidase/beta-lactamase superfamily"/>
    <property type="match status" value="1"/>
</dbReference>
<dbReference type="Pfam" id="PF03717">
    <property type="entry name" value="PBP_dimer"/>
    <property type="match status" value="1"/>
</dbReference>
<dbReference type="GO" id="GO:0004180">
    <property type="term" value="F:carboxypeptidase activity"/>
    <property type="evidence" value="ECO:0007669"/>
    <property type="project" value="UniProtKB-KW"/>
</dbReference>
<keyword evidence="2" id="KW-0645">Protease</keyword>
<dbReference type="AlphaFoldDB" id="A0A2T7BNG5"/>
<dbReference type="Pfam" id="PF03793">
    <property type="entry name" value="PASTA"/>
    <property type="match status" value="1"/>
</dbReference>
<evidence type="ECO:0000256" key="2">
    <source>
        <dbReference type="ARBA" id="ARBA00022645"/>
    </source>
</evidence>
<keyword evidence="7" id="KW-0808">Transferase</keyword>
<dbReference type="Gene3D" id="3.30.450.330">
    <property type="match status" value="1"/>
</dbReference>
<dbReference type="InterPro" id="IPR012338">
    <property type="entry name" value="Beta-lactam/transpept-like"/>
</dbReference>
<keyword evidence="8" id="KW-1185">Reference proteome</keyword>
<evidence type="ECO:0000256" key="4">
    <source>
        <dbReference type="SAM" id="MobiDB-lite"/>
    </source>
</evidence>
<dbReference type="CDD" id="cd06575">
    <property type="entry name" value="PASTA_Pbp2x-like_2"/>
    <property type="match status" value="1"/>
</dbReference>
<comment type="caution">
    <text evidence="7">The sequence shown here is derived from an EMBL/GenBank/DDBJ whole genome shotgun (WGS) entry which is preliminary data.</text>
</comment>
<dbReference type="Proteomes" id="UP000244450">
    <property type="component" value="Unassembled WGS sequence"/>
</dbReference>
<evidence type="ECO:0000313" key="7">
    <source>
        <dbReference type="EMBL" id="PUZ29214.1"/>
    </source>
</evidence>
<evidence type="ECO:0000313" key="8">
    <source>
        <dbReference type="Proteomes" id="UP000244450"/>
    </source>
</evidence>
<keyword evidence="2" id="KW-0378">Hydrolase</keyword>
<gene>
    <name evidence="7" type="ORF">DCC81_07050</name>
</gene>
<dbReference type="GO" id="GO:0008658">
    <property type="term" value="F:penicillin binding"/>
    <property type="evidence" value="ECO:0007669"/>
    <property type="project" value="InterPro"/>
</dbReference>
<dbReference type="InterPro" id="IPR050515">
    <property type="entry name" value="Beta-lactam/transpept"/>
</dbReference>
<dbReference type="GO" id="GO:0005886">
    <property type="term" value="C:plasma membrane"/>
    <property type="evidence" value="ECO:0007669"/>
    <property type="project" value="TreeGrafter"/>
</dbReference>
<keyword evidence="5" id="KW-0812">Transmembrane</keyword>